<dbReference type="Proteomes" id="UP001217838">
    <property type="component" value="Unassembled WGS sequence"/>
</dbReference>
<dbReference type="PANTHER" id="PTHR10429">
    <property type="entry name" value="DNA-3-METHYLADENINE GLYCOSYLASE"/>
    <property type="match status" value="1"/>
</dbReference>
<dbReference type="HAMAP" id="MF_00527">
    <property type="entry name" value="3MGH"/>
    <property type="match status" value="1"/>
</dbReference>
<dbReference type="NCBIfam" id="TIGR00567">
    <property type="entry name" value="3mg"/>
    <property type="match status" value="1"/>
</dbReference>
<keyword evidence="7" id="KW-1185">Reference proteome</keyword>
<organism evidence="6 7">
    <name type="scientific">Nannocystis radixulma</name>
    <dbReference type="NCBI Taxonomy" id="2995305"/>
    <lineage>
        <taxon>Bacteria</taxon>
        <taxon>Pseudomonadati</taxon>
        <taxon>Myxococcota</taxon>
        <taxon>Polyangia</taxon>
        <taxon>Nannocystales</taxon>
        <taxon>Nannocystaceae</taxon>
        <taxon>Nannocystis</taxon>
    </lineage>
</organism>
<dbReference type="EMBL" id="JAQNDN010000013">
    <property type="protein sequence ID" value="MDC0670956.1"/>
    <property type="molecule type" value="Genomic_DNA"/>
</dbReference>
<protein>
    <recommendedName>
        <fullName evidence="5">Putative 3-methyladenine DNA glycosylase</fullName>
        <ecNumber evidence="5">3.2.2.-</ecNumber>
    </recommendedName>
</protein>
<keyword evidence="4 5" id="KW-0234">DNA repair</keyword>
<dbReference type="InterPro" id="IPR036995">
    <property type="entry name" value="MPG_sf"/>
</dbReference>
<sequence length="212" mass="23114">MRHPSQRWSHMAAETHALLPRSFFARDALEVARDLLGKLLRRDGVIVRITEVEAYRHPNDSANHCRFGLTERNAAMWGPPGRAYVYLCYGVHNMLNLSTNEEGEGAAVLIRSAEPVLGLTEIQRRRGGMSGPGLLTGPGKVGQVLQLDTSWSHHPVTEPGGLEALDAPPVREILAGPRVGIDFAAPADRDAPWRLAVAGTKWVSAPKGLRPV</sequence>
<evidence type="ECO:0000256" key="2">
    <source>
        <dbReference type="ARBA" id="ARBA00022763"/>
    </source>
</evidence>
<keyword evidence="3 5" id="KW-0378">Hydrolase</keyword>
<evidence type="ECO:0000313" key="7">
    <source>
        <dbReference type="Proteomes" id="UP001217838"/>
    </source>
</evidence>
<dbReference type="Pfam" id="PF02245">
    <property type="entry name" value="Pur_DNA_glyco"/>
    <property type="match status" value="1"/>
</dbReference>
<dbReference type="CDD" id="cd00540">
    <property type="entry name" value="AAG"/>
    <property type="match status" value="1"/>
</dbReference>
<dbReference type="EC" id="3.2.2.-" evidence="5"/>
<reference evidence="6 7" key="1">
    <citation type="submission" date="2022-11" db="EMBL/GenBank/DDBJ databases">
        <title>Minimal conservation of predation-associated metabolite biosynthetic gene clusters underscores biosynthetic potential of Myxococcota including descriptions for ten novel species: Archangium lansinium sp. nov., Myxococcus landrumus sp. nov., Nannocystis bai.</title>
        <authorList>
            <person name="Ahearne A."/>
            <person name="Stevens C."/>
            <person name="Dowd S."/>
        </authorList>
    </citation>
    <scope>NUCLEOTIDE SEQUENCE [LARGE SCALE GENOMIC DNA]</scope>
    <source>
        <strain evidence="6 7">NCELM</strain>
    </source>
</reference>
<keyword evidence="2 5" id="KW-0227">DNA damage</keyword>
<dbReference type="SUPFAM" id="SSF50486">
    <property type="entry name" value="FMT C-terminal domain-like"/>
    <property type="match status" value="1"/>
</dbReference>
<comment type="caution">
    <text evidence="6">The sequence shown here is derived from an EMBL/GenBank/DDBJ whole genome shotgun (WGS) entry which is preliminary data.</text>
</comment>
<dbReference type="GO" id="GO:0016798">
    <property type="term" value="F:hydrolase activity, acting on glycosyl bonds"/>
    <property type="evidence" value="ECO:0007669"/>
    <property type="project" value="UniProtKB-KW"/>
</dbReference>
<dbReference type="Gene3D" id="3.10.300.10">
    <property type="entry name" value="Methylpurine-DNA glycosylase (MPG)"/>
    <property type="match status" value="1"/>
</dbReference>
<dbReference type="InterPro" id="IPR011034">
    <property type="entry name" value="Formyl_transferase-like_C_sf"/>
</dbReference>
<dbReference type="PANTHER" id="PTHR10429:SF0">
    <property type="entry name" value="DNA-3-METHYLADENINE GLYCOSYLASE"/>
    <property type="match status" value="1"/>
</dbReference>
<gene>
    <name evidence="6" type="ORF">POL58_24575</name>
</gene>
<comment type="similarity">
    <text evidence="1 5">Belongs to the DNA glycosylase MPG family.</text>
</comment>
<evidence type="ECO:0000256" key="1">
    <source>
        <dbReference type="ARBA" id="ARBA00009232"/>
    </source>
</evidence>
<proteinExistence type="inferred from homology"/>
<keyword evidence="6" id="KW-0326">Glycosidase</keyword>
<evidence type="ECO:0000256" key="3">
    <source>
        <dbReference type="ARBA" id="ARBA00022801"/>
    </source>
</evidence>
<dbReference type="NCBIfam" id="NF002003">
    <property type="entry name" value="PRK00802.1-3"/>
    <property type="match status" value="1"/>
</dbReference>
<evidence type="ECO:0000256" key="5">
    <source>
        <dbReference type="HAMAP-Rule" id="MF_00527"/>
    </source>
</evidence>
<dbReference type="InterPro" id="IPR003180">
    <property type="entry name" value="MPG"/>
</dbReference>
<accession>A0ABT5BD74</accession>
<name>A0ABT5BD74_9BACT</name>
<evidence type="ECO:0000256" key="4">
    <source>
        <dbReference type="ARBA" id="ARBA00023204"/>
    </source>
</evidence>
<evidence type="ECO:0000313" key="6">
    <source>
        <dbReference type="EMBL" id="MDC0670956.1"/>
    </source>
</evidence>